<feature type="transmembrane region" description="Helical" evidence="10">
    <location>
        <begin position="193"/>
        <end position="213"/>
    </location>
</feature>
<gene>
    <name evidence="12" type="ORF">FIA58_002340</name>
</gene>
<comment type="catalytic activity">
    <reaction evidence="1">
        <text>ATP + protein L-histidine = ADP + protein N-phospho-L-histidine.</text>
        <dbReference type="EC" id="2.7.13.3"/>
    </reaction>
</comment>
<keyword evidence="3" id="KW-0597">Phosphoprotein</keyword>
<feature type="transmembrane region" description="Helical" evidence="10">
    <location>
        <begin position="101"/>
        <end position="123"/>
    </location>
</feature>
<dbReference type="EC" id="2.7.13.3" evidence="2"/>
<keyword evidence="6 12" id="KW-0418">Kinase</keyword>
<keyword evidence="10" id="KW-0812">Transmembrane</keyword>
<dbReference type="InterPro" id="IPR036890">
    <property type="entry name" value="HATPase_C_sf"/>
</dbReference>
<accession>A0ABX0ILA8</accession>
<evidence type="ECO:0000256" key="7">
    <source>
        <dbReference type="ARBA" id="ARBA00022840"/>
    </source>
</evidence>
<dbReference type="GO" id="GO:0016301">
    <property type="term" value="F:kinase activity"/>
    <property type="evidence" value="ECO:0007669"/>
    <property type="project" value="UniProtKB-KW"/>
</dbReference>
<feature type="coiled-coil region" evidence="9">
    <location>
        <begin position="229"/>
        <end position="256"/>
    </location>
</feature>
<keyword evidence="8" id="KW-0902">Two-component regulatory system</keyword>
<feature type="transmembrane region" description="Helical" evidence="10">
    <location>
        <begin position="129"/>
        <end position="149"/>
    </location>
</feature>
<dbReference type="SMART" id="SM00387">
    <property type="entry name" value="HATPase_c"/>
    <property type="match status" value="1"/>
</dbReference>
<evidence type="ECO:0000256" key="1">
    <source>
        <dbReference type="ARBA" id="ARBA00000085"/>
    </source>
</evidence>
<dbReference type="InterPro" id="IPR011623">
    <property type="entry name" value="7TMR_DISM_rcpt_extracell_dom1"/>
</dbReference>
<keyword evidence="10" id="KW-1133">Transmembrane helix</keyword>
<dbReference type="InterPro" id="IPR011712">
    <property type="entry name" value="Sig_transdc_His_kin_sub3_dim/P"/>
</dbReference>
<feature type="transmembrane region" description="Helical" evidence="10">
    <location>
        <begin position="69"/>
        <end position="89"/>
    </location>
</feature>
<evidence type="ECO:0000256" key="8">
    <source>
        <dbReference type="ARBA" id="ARBA00023012"/>
    </source>
</evidence>
<dbReference type="Gene3D" id="3.30.565.10">
    <property type="entry name" value="Histidine kinase-like ATPase, C-terminal domain"/>
    <property type="match status" value="1"/>
</dbReference>
<keyword evidence="9" id="KW-0175">Coiled coil</keyword>
<evidence type="ECO:0000256" key="2">
    <source>
        <dbReference type="ARBA" id="ARBA00012438"/>
    </source>
</evidence>
<reference evidence="12 13" key="2">
    <citation type="submission" date="2020-02" db="EMBL/GenBank/DDBJ databases">
        <title>Flavobacterium profundi sp. nov., isolated from a deep-sea seamount.</title>
        <authorList>
            <person name="Zhang D.-C."/>
        </authorList>
    </citation>
    <scope>NUCLEOTIDE SEQUENCE [LARGE SCALE GENOMIC DNA]</scope>
    <source>
        <strain evidence="12 13">EC11</strain>
    </source>
</reference>
<feature type="transmembrane region" description="Helical" evidence="10">
    <location>
        <begin position="34"/>
        <end position="57"/>
    </location>
</feature>
<dbReference type="PANTHER" id="PTHR24421">
    <property type="entry name" value="NITRATE/NITRITE SENSOR PROTEIN NARX-RELATED"/>
    <property type="match status" value="1"/>
</dbReference>
<keyword evidence="4" id="KW-0808">Transferase</keyword>
<feature type="transmembrane region" description="Helical" evidence="10">
    <location>
        <begin position="6"/>
        <end position="27"/>
    </location>
</feature>
<protein>
    <recommendedName>
        <fullName evidence="2">histidine kinase</fullName>
        <ecNumber evidence="2">2.7.13.3</ecNumber>
    </recommendedName>
</protein>
<dbReference type="InterPro" id="IPR003594">
    <property type="entry name" value="HATPase_dom"/>
</dbReference>
<keyword evidence="13" id="KW-1185">Reference proteome</keyword>
<organism evidence="12 13">
    <name type="scientific">Flavobacterium jejuense</name>
    <dbReference type="NCBI Taxonomy" id="1544455"/>
    <lineage>
        <taxon>Bacteria</taxon>
        <taxon>Pseudomonadati</taxon>
        <taxon>Bacteroidota</taxon>
        <taxon>Flavobacteriia</taxon>
        <taxon>Flavobacteriales</taxon>
        <taxon>Flavobacteriaceae</taxon>
        <taxon>Flavobacterium</taxon>
    </lineage>
</organism>
<name>A0ABX0ILA8_9FLAO</name>
<dbReference type="Gene3D" id="1.20.5.1930">
    <property type="match status" value="1"/>
</dbReference>
<dbReference type="SUPFAM" id="SSF55874">
    <property type="entry name" value="ATPase domain of HSP90 chaperone/DNA topoisomerase II/histidine kinase"/>
    <property type="match status" value="1"/>
</dbReference>
<dbReference type="Pfam" id="PF02518">
    <property type="entry name" value="HATPase_c"/>
    <property type="match status" value="1"/>
</dbReference>
<dbReference type="Proteomes" id="UP000817854">
    <property type="component" value="Unassembled WGS sequence"/>
</dbReference>
<feature type="domain" description="Histidine kinase/HSP90-like ATPase" evidence="11">
    <location>
        <begin position="351"/>
        <end position="442"/>
    </location>
</feature>
<sequence>MLSLVWCTAIAYLILFIIVSTSIYFYTREKSFKYYVYYSTFLLIYLATKDLTVYAFLNKYVNHDVIIHFNWLIQVVFYSFYFIFALYFLDFEKFLPKMFKIVRLFLFSLIVLFFVFALLSIHYHLYNVFFKLFAYLFLPIVLLLFVYFFPLALKHSGKHKYFLLTGIVIYIITALTAFILSHYSHISIEPLKYFIAGIIIESICFSLGLAYKIKLINDESIKQKNDRLKAQHKLEITKLNALIEGEENERNRIAQDLHDGINGDLSAIKFQLMAFKNKLANDVNHDNLDKSIAMIDTTCEQVRTISHNLTPYAISQFGLSRALEQFCKKMHNSFLLIDYQWFGDDLVLPKSIETSIYRVVQELVQNTIKHANAKEVLVHCNNLDDNLNITVEDDGKGFDKNRGMKGIGFKNIENRINYLNAKMEIETSSMGTTILINISLKNIQL</sequence>
<dbReference type="EMBL" id="VEVQ02000001">
    <property type="protein sequence ID" value="NHN24503.1"/>
    <property type="molecule type" value="Genomic_DNA"/>
</dbReference>
<dbReference type="RefSeq" id="WP_140959629.1">
    <property type="nucleotide sequence ID" value="NZ_VEVQ02000001.1"/>
</dbReference>
<reference evidence="13" key="1">
    <citation type="submission" date="2019-05" db="EMBL/GenBank/DDBJ databases">
        <title>Flavobacterium profundi sp. nov., isolated from a deep-sea seamount.</title>
        <authorList>
            <person name="Zhang D.-C."/>
        </authorList>
    </citation>
    <scope>NUCLEOTIDE SEQUENCE [LARGE SCALE GENOMIC DNA]</scope>
    <source>
        <strain evidence="13">EC11</strain>
    </source>
</reference>
<proteinExistence type="predicted"/>
<evidence type="ECO:0000256" key="3">
    <source>
        <dbReference type="ARBA" id="ARBA00022553"/>
    </source>
</evidence>
<evidence type="ECO:0000259" key="11">
    <source>
        <dbReference type="SMART" id="SM00387"/>
    </source>
</evidence>
<dbReference type="Pfam" id="PF07695">
    <property type="entry name" value="7TMR-DISM_7TM"/>
    <property type="match status" value="1"/>
</dbReference>
<evidence type="ECO:0000256" key="10">
    <source>
        <dbReference type="SAM" id="Phobius"/>
    </source>
</evidence>
<evidence type="ECO:0000256" key="9">
    <source>
        <dbReference type="SAM" id="Coils"/>
    </source>
</evidence>
<feature type="transmembrane region" description="Helical" evidence="10">
    <location>
        <begin position="161"/>
        <end position="181"/>
    </location>
</feature>
<dbReference type="Pfam" id="PF07730">
    <property type="entry name" value="HisKA_3"/>
    <property type="match status" value="1"/>
</dbReference>
<keyword evidence="7" id="KW-0067">ATP-binding</keyword>
<dbReference type="InterPro" id="IPR050482">
    <property type="entry name" value="Sensor_HK_TwoCompSys"/>
</dbReference>
<dbReference type="PANTHER" id="PTHR24421:SF10">
    <property type="entry name" value="NITRATE_NITRITE SENSOR PROTEIN NARQ"/>
    <property type="match status" value="1"/>
</dbReference>
<evidence type="ECO:0000256" key="4">
    <source>
        <dbReference type="ARBA" id="ARBA00022679"/>
    </source>
</evidence>
<evidence type="ECO:0000313" key="13">
    <source>
        <dbReference type="Proteomes" id="UP000817854"/>
    </source>
</evidence>
<evidence type="ECO:0000256" key="5">
    <source>
        <dbReference type="ARBA" id="ARBA00022741"/>
    </source>
</evidence>
<evidence type="ECO:0000313" key="12">
    <source>
        <dbReference type="EMBL" id="NHN24503.1"/>
    </source>
</evidence>
<keyword evidence="10" id="KW-0472">Membrane</keyword>
<comment type="caution">
    <text evidence="12">The sequence shown here is derived from an EMBL/GenBank/DDBJ whole genome shotgun (WGS) entry which is preliminary data.</text>
</comment>
<evidence type="ECO:0000256" key="6">
    <source>
        <dbReference type="ARBA" id="ARBA00022777"/>
    </source>
</evidence>
<dbReference type="CDD" id="cd16917">
    <property type="entry name" value="HATPase_UhpB-NarQ-NarX-like"/>
    <property type="match status" value="1"/>
</dbReference>
<keyword evidence="5" id="KW-0547">Nucleotide-binding</keyword>